<dbReference type="InterPro" id="IPR006311">
    <property type="entry name" value="TAT_signal"/>
</dbReference>
<dbReference type="Gene3D" id="2.60.40.650">
    <property type="match status" value="1"/>
</dbReference>
<evidence type="ECO:0000256" key="3">
    <source>
        <dbReference type="ARBA" id="ARBA00022723"/>
    </source>
</evidence>
<keyword evidence="8" id="KW-1185">Reference proteome</keyword>
<dbReference type="PANTHER" id="PTHR19372:SF7">
    <property type="entry name" value="SULFITE OXIDASE, MITOCHONDRIAL"/>
    <property type="match status" value="1"/>
</dbReference>
<comment type="cofactor">
    <cofactor evidence="1">
        <name>Mo-molybdopterin</name>
        <dbReference type="ChEBI" id="CHEBI:71302"/>
    </cofactor>
</comment>
<name>A0ABT5WMD6_9SPHN</name>
<dbReference type="InterPro" id="IPR036374">
    <property type="entry name" value="OxRdtase_Mopterin-bd_sf"/>
</dbReference>
<dbReference type="SUPFAM" id="SSF81296">
    <property type="entry name" value="E set domains"/>
    <property type="match status" value="1"/>
</dbReference>
<dbReference type="EMBL" id="JARESE010000015">
    <property type="protein sequence ID" value="MDE8651214.1"/>
    <property type="molecule type" value="Genomic_DNA"/>
</dbReference>
<reference evidence="7 8" key="1">
    <citation type="submission" date="2023-03" db="EMBL/GenBank/DDBJ databases">
        <title>NovoSphingobium album sp. nov. isolated from polycyclic aromatic hydrocarbons- and heavy-metal polluted soil.</title>
        <authorList>
            <person name="Liu Z."/>
            <person name="Wang K."/>
        </authorList>
    </citation>
    <scope>NUCLEOTIDE SEQUENCE [LARGE SCALE GENOMIC DNA]</scope>
    <source>
        <strain evidence="7 8">H3SJ31-1</strain>
    </source>
</reference>
<accession>A0ABT5WMD6</accession>
<dbReference type="InterPro" id="IPR008335">
    <property type="entry name" value="Mopterin_OxRdtase_euk"/>
</dbReference>
<sequence length="412" mass="44660">MDYLDERAALAVSRRRLLKAAAVGAGALATPVLAQALADLRLPGGPSRRPLASGFPGKGEMIVQRVRPPLLETPFSVFDRDVFTPADQFFVRWHWADMPTSIDVESFRLTVRGAVRQPISISLAQLLHMPRVEIAAVNQCSGNSRGLFQPRVPGAQWAHGAMGNARWLGVSLRHVLDLAGVRGDAVAVRFGGLDQPLVAGAPDFEKSLVIEHARDGEVMLAFAMNGEQLPMLNGFPLRLVVPGWYSTYWVKMLNDIEVLAAPDDRYWMEKAYKIPTTPGANVVPGAKGFPTVPIGAMVPRSWVTSLGEGQEIAFEPSIPLGGIAMGGDHGVARVDVSSDGGHSWRPATLGPDHGKYSFRRWDARVPLARPGRIRLMARCTSTAGVTQPMAPVWNPSGFMRANVEVTTILATR</sequence>
<dbReference type="SUPFAM" id="SSF56524">
    <property type="entry name" value="Oxidoreductase molybdopterin-binding domain"/>
    <property type="match status" value="1"/>
</dbReference>
<evidence type="ECO:0000313" key="8">
    <source>
        <dbReference type="Proteomes" id="UP001216253"/>
    </source>
</evidence>
<dbReference type="Gene3D" id="3.90.420.10">
    <property type="entry name" value="Oxidoreductase, molybdopterin-binding domain"/>
    <property type="match status" value="1"/>
</dbReference>
<feature type="domain" description="Oxidoreductase molybdopterin-binding" evidence="5">
    <location>
        <begin position="98"/>
        <end position="267"/>
    </location>
</feature>
<dbReference type="InterPro" id="IPR005066">
    <property type="entry name" value="MoCF_OxRdtse_dimer"/>
</dbReference>
<dbReference type="Proteomes" id="UP001216253">
    <property type="component" value="Unassembled WGS sequence"/>
</dbReference>
<dbReference type="Pfam" id="PF00174">
    <property type="entry name" value="Oxidored_molyb"/>
    <property type="match status" value="1"/>
</dbReference>
<keyword evidence="2" id="KW-0500">Molybdenum</keyword>
<feature type="domain" description="Moybdenum cofactor oxidoreductase dimerisation" evidence="6">
    <location>
        <begin position="309"/>
        <end position="400"/>
    </location>
</feature>
<dbReference type="RefSeq" id="WP_275227312.1">
    <property type="nucleotide sequence ID" value="NZ_JARESE010000015.1"/>
</dbReference>
<dbReference type="InterPro" id="IPR014756">
    <property type="entry name" value="Ig_E-set"/>
</dbReference>
<organism evidence="7 8">
    <name type="scientific">Novosphingobium album</name>
    <name type="common">ex Liu et al. 2023</name>
    <dbReference type="NCBI Taxonomy" id="3031130"/>
    <lineage>
        <taxon>Bacteria</taxon>
        <taxon>Pseudomonadati</taxon>
        <taxon>Pseudomonadota</taxon>
        <taxon>Alphaproteobacteria</taxon>
        <taxon>Sphingomonadales</taxon>
        <taxon>Sphingomonadaceae</taxon>
        <taxon>Novosphingobium</taxon>
    </lineage>
</organism>
<evidence type="ECO:0000259" key="6">
    <source>
        <dbReference type="Pfam" id="PF03404"/>
    </source>
</evidence>
<gene>
    <name evidence="7" type="ORF">PYV00_05720</name>
</gene>
<protein>
    <submittedName>
        <fullName evidence="7">Molybdopterin-dependent oxidoreductase</fullName>
    </submittedName>
</protein>
<dbReference type="Pfam" id="PF03404">
    <property type="entry name" value="Mo-co_dimer"/>
    <property type="match status" value="1"/>
</dbReference>
<dbReference type="InterPro" id="IPR000572">
    <property type="entry name" value="OxRdtase_Mopterin-bd_dom"/>
</dbReference>
<evidence type="ECO:0000259" key="5">
    <source>
        <dbReference type="Pfam" id="PF00174"/>
    </source>
</evidence>
<comment type="caution">
    <text evidence="7">The sequence shown here is derived from an EMBL/GenBank/DDBJ whole genome shotgun (WGS) entry which is preliminary data.</text>
</comment>
<evidence type="ECO:0000256" key="4">
    <source>
        <dbReference type="ARBA" id="ARBA00023002"/>
    </source>
</evidence>
<dbReference type="PRINTS" id="PR00407">
    <property type="entry name" value="EUMOPTERIN"/>
</dbReference>
<keyword evidence="3" id="KW-0479">Metal-binding</keyword>
<proteinExistence type="predicted"/>
<dbReference type="PROSITE" id="PS51318">
    <property type="entry name" value="TAT"/>
    <property type="match status" value="1"/>
</dbReference>
<dbReference type="PANTHER" id="PTHR19372">
    <property type="entry name" value="SULFITE REDUCTASE"/>
    <property type="match status" value="1"/>
</dbReference>
<evidence type="ECO:0000313" key="7">
    <source>
        <dbReference type="EMBL" id="MDE8651214.1"/>
    </source>
</evidence>
<evidence type="ECO:0000256" key="1">
    <source>
        <dbReference type="ARBA" id="ARBA00001924"/>
    </source>
</evidence>
<evidence type="ECO:0000256" key="2">
    <source>
        <dbReference type="ARBA" id="ARBA00022505"/>
    </source>
</evidence>
<keyword evidence="4" id="KW-0560">Oxidoreductase</keyword>